<reference evidence="1" key="1">
    <citation type="submission" date="2020-07" db="EMBL/GenBank/DDBJ databases">
        <title>Multicomponent nature underlies the extraordinary mechanical properties of spider dragline silk.</title>
        <authorList>
            <person name="Kono N."/>
            <person name="Nakamura H."/>
            <person name="Mori M."/>
            <person name="Yoshida Y."/>
            <person name="Ohtoshi R."/>
            <person name="Malay A.D."/>
            <person name="Moran D.A.P."/>
            <person name="Tomita M."/>
            <person name="Numata K."/>
            <person name="Arakawa K."/>
        </authorList>
    </citation>
    <scope>NUCLEOTIDE SEQUENCE</scope>
</reference>
<accession>A0A8X6K8G2</accession>
<proteinExistence type="predicted"/>
<dbReference type="AlphaFoldDB" id="A0A8X6K8G2"/>
<protein>
    <submittedName>
        <fullName evidence="1">Uncharacterized protein</fullName>
    </submittedName>
</protein>
<dbReference type="EMBL" id="BMAO01029888">
    <property type="protein sequence ID" value="GFQ64263.1"/>
    <property type="molecule type" value="Genomic_DNA"/>
</dbReference>
<comment type="caution">
    <text evidence="1">The sequence shown here is derived from an EMBL/GenBank/DDBJ whole genome shotgun (WGS) entry which is preliminary data.</text>
</comment>
<dbReference type="OrthoDB" id="10346748at2759"/>
<evidence type="ECO:0000313" key="2">
    <source>
        <dbReference type="Proteomes" id="UP000887116"/>
    </source>
</evidence>
<evidence type="ECO:0000313" key="1">
    <source>
        <dbReference type="EMBL" id="GFQ64263.1"/>
    </source>
</evidence>
<gene>
    <name evidence="1" type="ORF">TNCT_309651</name>
</gene>
<keyword evidence="2" id="KW-1185">Reference proteome</keyword>
<sequence length="153" mass="17422">MAAFRFIKEWTGNHLNHIPGSLITANKKSVRTGLSVPYQMPAKSELTKTSKHLSLLVVCDTESSLEMRLDEKHTIPKRFTLTATKREREKKGLVQSQLHFISSTESFPLFNISLSLSDIYYGDYVTEDTVNSYRLRTLLPPFASTNSLLSVRR</sequence>
<dbReference type="Proteomes" id="UP000887116">
    <property type="component" value="Unassembled WGS sequence"/>
</dbReference>
<name>A0A8X6K8G2_TRICU</name>
<organism evidence="1 2">
    <name type="scientific">Trichonephila clavata</name>
    <name type="common">Joro spider</name>
    <name type="synonym">Nephila clavata</name>
    <dbReference type="NCBI Taxonomy" id="2740835"/>
    <lineage>
        <taxon>Eukaryota</taxon>
        <taxon>Metazoa</taxon>
        <taxon>Ecdysozoa</taxon>
        <taxon>Arthropoda</taxon>
        <taxon>Chelicerata</taxon>
        <taxon>Arachnida</taxon>
        <taxon>Araneae</taxon>
        <taxon>Araneomorphae</taxon>
        <taxon>Entelegynae</taxon>
        <taxon>Araneoidea</taxon>
        <taxon>Nephilidae</taxon>
        <taxon>Trichonephila</taxon>
    </lineage>
</organism>